<sequence length="200" mass="21425">MELDHFAVAGTTLEEAVAHVEEALGVAMQPGGQHARFGTWNRLLGLADGLYLEAIAIDPAAPPPDRPRWFDLDRFQGAPRLSNWICRVPNLDAALAGMPPGAGAPVDLERGALRWRMAVPATGILPYDECFPALIQWQGALHPAAMLAPSGCALERLIVTHPQAADLAALCGSLQRVVFEPGASGLRAEIRTPHGLRHLE</sequence>
<dbReference type="InterPro" id="IPR029068">
    <property type="entry name" value="Glyas_Bleomycin-R_OHBP_Dase"/>
</dbReference>
<dbReference type="AlphaFoldDB" id="A0A6B2NRU8"/>
<organism evidence="2">
    <name type="scientific">Ruegeria sp. PrR005</name>
    <dbReference type="NCBI Taxonomy" id="2706882"/>
    <lineage>
        <taxon>Bacteria</taxon>
        <taxon>Pseudomonadati</taxon>
        <taxon>Pseudomonadota</taxon>
        <taxon>Alphaproteobacteria</taxon>
        <taxon>Rhodobacterales</taxon>
        <taxon>Roseobacteraceae</taxon>
        <taxon>Ruegeria</taxon>
    </lineage>
</organism>
<dbReference type="InterPro" id="IPR025870">
    <property type="entry name" value="Glyoxalase-like_dom"/>
</dbReference>
<dbReference type="EMBL" id="JAAGOX010000043">
    <property type="protein sequence ID" value="NDW46886.1"/>
    <property type="molecule type" value="Genomic_DNA"/>
</dbReference>
<name>A0A6B2NRU8_9RHOB</name>
<comment type="caution">
    <text evidence="2">The sequence shown here is derived from an EMBL/GenBank/DDBJ whole genome shotgun (WGS) entry which is preliminary data.</text>
</comment>
<protein>
    <submittedName>
        <fullName evidence="2">VOC family protein</fullName>
    </submittedName>
</protein>
<evidence type="ECO:0000313" key="2">
    <source>
        <dbReference type="EMBL" id="NDW46886.1"/>
    </source>
</evidence>
<dbReference type="Gene3D" id="3.10.180.10">
    <property type="entry name" value="2,3-Dihydroxybiphenyl 1,2-Dioxygenase, domain 1"/>
    <property type="match status" value="1"/>
</dbReference>
<reference evidence="2" key="1">
    <citation type="submission" date="2020-02" db="EMBL/GenBank/DDBJ databases">
        <title>Delineation of the pyrene-degrading pathway in Roseobacter clade bacteria by genomic analysis.</title>
        <authorList>
            <person name="Zhou H."/>
            <person name="Wang H."/>
        </authorList>
    </citation>
    <scope>NUCLEOTIDE SEQUENCE</scope>
    <source>
        <strain evidence="2">PrR005</strain>
    </source>
</reference>
<feature type="domain" description="Glyoxalase-like" evidence="1">
    <location>
        <begin position="3"/>
        <end position="170"/>
    </location>
</feature>
<gene>
    <name evidence="2" type="ORF">G0P99_18220</name>
</gene>
<evidence type="ECO:0000259" key="1">
    <source>
        <dbReference type="Pfam" id="PF13468"/>
    </source>
</evidence>
<dbReference type="RefSeq" id="WP_164131906.1">
    <property type="nucleotide sequence ID" value="NZ_JAAGOX010000043.1"/>
</dbReference>
<dbReference type="Pfam" id="PF13468">
    <property type="entry name" value="Glyoxalase_3"/>
    <property type="match status" value="1"/>
</dbReference>
<proteinExistence type="predicted"/>
<accession>A0A6B2NRU8</accession>